<comment type="subunit">
    <text evidence="5">Heterodimer of a large and a small subunit.</text>
</comment>
<dbReference type="InterPro" id="IPR006137">
    <property type="entry name" value="NADH_UbQ_OxRdtase-like_20kDa"/>
</dbReference>
<keyword evidence="19" id="KW-1185">Reference proteome</keyword>
<evidence type="ECO:0000256" key="14">
    <source>
        <dbReference type="ARBA" id="ARBA00048757"/>
    </source>
</evidence>
<evidence type="ECO:0000259" key="16">
    <source>
        <dbReference type="Pfam" id="PF01058"/>
    </source>
</evidence>
<feature type="domain" description="Cytochrome-c3 hydrogenase C-terminal" evidence="17">
    <location>
        <begin position="248"/>
        <end position="327"/>
    </location>
</feature>
<evidence type="ECO:0000256" key="11">
    <source>
        <dbReference type="ARBA" id="ARBA00023004"/>
    </source>
</evidence>
<dbReference type="SUPFAM" id="SSF56770">
    <property type="entry name" value="HydA/Nqo6-like"/>
    <property type="match status" value="1"/>
</dbReference>
<keyword evidence="12" id="KW-0411">Iron-sulfur</keyword>
<proteinExistence type="inferred from homology"/>
<keyword evidence="7" id="KW-0004">4Fe-4S</keyword>
<dbReference type="PANTHER" id="PTHR30013:SF7">
    <property type="entry name" value="HYDROGENASE-2 SMALL CHAIN"/>
    <property type="match status" value="1"/>
</dbReference>
<dbReference type="Proteomes" id="UP000426424">
    <property type="component" value="Chromosome"/>
</dbReference>
<evidence type="ECO:0000256" key="3">
    <source>
        <dbReference type="ARBA" id="ARBA00004196"/>
    </source>
</evidence>
<dbReference type="GO" id="GO:0008901">
    <property type="term" value="F:ferredoxin hydrogenase activity"/>
    <property type="evidence" value="ECO:0007669"/>
    <property type="project" value="InterPro"/>
</dbReference>
<evidence type="ECO:0000256" key="6">
    <source>
        <dbReference type="ARBA" id="ARBA00012082"/>
    </source>
</evidence>
<dbReference type="GO" id="GO:0051538">
    <property type="term" value="F:3 iron, 4 sulfur cluster binding"/>
    <property type="evidence" value="ECO:0007669"/>
    <property type="project" value="UniProtKB-KW"/>
</dbReference>
<dbReference type="InterPro" id="IPR037148">
    <property type="entry name" value="NiFe-Hase_small_C_sf"/>
</dbReference>
<reference evidence="18 19" key="1">
    <citation type="submission" date="2019-12" db="EMBL/GenBank/DDBJ databases">
        <title>The complete genome of the thermophilic, anoxygenic phototrophic gammaproteobacterium Thermochromatium tepidum.</title>
        <authorList>
            <person name="Sattley W.M."/>
            <person name="Swingley W.D."/>
            <person name="Burchell B.M."/>
            <person name="Gurbani S.A."/>
            <person name="Kujawa C.M."/>
            <person name="Nuccio D.A."/>
            <person name="Schladweiler J."/>
            <person name="Shaffer K.N."/>
            <person name="Stokes L.M."/>
            <person name="Touchman J.W."/>
            <person name="Blankenship R.E."/>
            <person name="Madigan M.T."/>
        </authorList>
    </citation>
    <scope>NUCLEOTIDE SEQUENCE [LARGE SCALE GENOMIC DNA]</scope>
    <source>
        <strain evidence="18 19">ATCC 43061</strain>
    </source>
</reference>
<evidence type="ECO:0000313" key="19">
    <source>
        <dbReference type="Proteomes" id="UP000426424"/>
    </source>
</evidence>
<keyword evidence="13" id="KW-0003">3Fe-4S</keyword>
<dbReference type="NCBIfam" id="TIGR00391">
    <property type="entry name" value="hydA"/>
    <property type="match status" value="1"/>
</dbReference>
<dbReference type="GO" id="GO:0009061">
    <property type="term" value="P:anaerobic respiration"/>
    <property type="evidence" value="ECO:0007669"/>
    <property type="project" value="TreeGrafter"/>
</dbReference>
<dbReference type="AlphaFoldDB" id="A0A6I6E1W7"/>
<dbReference type="EMBL" id="CP039268">
    <property type="protein sequence ID" value="QGU32925.1"/>
    <property type="molecule type" value="Genomic_DNA"/>
</dbReference>
<dbReference type="GO" id="GO:0016020">
    <property type="term" value="C:membrane"/>
    <property type="evidence" value="ECO:0007669"/>
    <property type="project" value="TreeGrafter"/>
</dbReference>
<dbReference type="GO" id="GO:0046872">
    <property type="term" value="F:metal ion binding"/>
    <property type="evidence" value="ECO:0007669"/>
    <property type="project" value="UniProtKB-KW"/>
</dbReference>
<gene>
    <name evidence="18" type="ORF">E6P07_07980</name>
</gene>
<dbReference type="GO" id="GO:0009055">
    <property type="term" value="F:electron transfer activity"/>
    <property type="evidence" value="ECO:0007669"/>
    <property type="project" value="TreeGrafter"/>
</dbReference>
<evidence type="ECO:0000256" key="13">
    <source>
        <dbReference type="ARBA" id="ARBA00023291"/>
    </source>
</evidence>
<evidence type="ECO:0000256" key="2">
    <source>
        <dbReference type="ARBA" id="ARBA00001966"/>
    </source>
</evidence>
<dbReference type="PANTHER" id="PTHR30013">
    <property type="entry name" value="NIFE / NIFESE HYDROGENASE SMALL SUBUNIT FAMILY MEMBER"/>
    <property type="match status" value="1"/>
</dbReference>
<evidence type="ECO:0000259" key="17">
    <source>
        <dbReference type="Pfam" id="PF14720"/>
    </source>
</evidence>
<feature type="region of interest" description="Disordered" evidence="15">
    <location>
        <begin position="388"/>
        <end position="407"/>
    </location>
</feature>
<evidence type="ECO:0000256" key="8">
    <source>
        <dbReference type="ARBA" id="ARBA00022723"/>
    </source>
</evidence>
<dbReference type="InterPro" id="IPR037024">
    <property type="entry name" value="NiFe_Hase_small_N_sf"/>
</dbReference>
<dbReference type="RefSeq" id="WP_153975119.1">
    <property type="nucleotide sequence ID" value="NZ_CP039268.1"/>
</dbReference>
<dbReference type="GO" id="GO:0033748">
    <property type="term" value="F:hydrogenase (acceptor) activity"/>
    <property type="evidence" value="ECO:0007669"/>
    <property type="project" value="UniProtKB-EC"/>
</dbReference>
<keyword evidence="11" id="KW-0408">Iron</keyword>
<comment type="cofactor">
    <cofactor evidence="2">
        <name>[4Fe-4S] cluster</name>
        <dbReference type="ChEBI" id="CHEBI:49883"/>
    </cofactor>
</comment>
<evidence type="ECO:0000256" key="1">
    <source>
        <dbReference type="ARBA" id="ARBA00001927"/>
    </source>
</evidence>
<evidence type="ECO:0000256" key="12">
    <source>
        <dbReference type="ARBA" id="ARBA00023014"/>
    </source>
</evidence>
<comment type="catalytic activity">
    <reaction evidence="14">
        <text>H2 + A = AH2</text>
        <dbReference type="Rhea" id="RHEA:12116"/>
        <dbReference type="ChEBI" id="CHEBI:13193"/>
        <dbReference type="ChEBI" id="CHEBI:17499"/>
        <dbReference type="ChEBI" id="CHEBI:18276"/>
        <dbReference type="EC" id="1.12.99.6"/>
    </reaction>
</comment>
<dbReference type="OrthoDB" id="9766729at2"/>
<evidence type="ECO:0000256" key="9">
    <source>
        <dbReference type="ARBA" id="ARBA00022729"/>
    </source>
</evidence>
<name>A0A6I6E1W7_THETI</name>
<dbReference type="PRINTS" id="PR00614">
    <property type="entry name" value="NIHGNASESMLL"/>
</dbReference>
<dbReference type="KEGG" id="ttp:E6P07_07980"/>
<evidence type="ECO:0000256" key="15">
    <source>
        <dbReference type="SAM" id="MobiDB-lite"/>
    </source>
</evidence>
<comment type="subcellular location">
    <subcellularLocation>
        <location evidence="3">Cell envelope</location>
    </subcellularLocation>
</comment>
<dbReference type="GO" id="GO:0044569">
    <property type="term" value="C:[Ni-Fe] hydrogenase complex"/>
    <property type="evidence" value="ECO:0007669"/>
    <property type="project" value="TreeGrafter"/>
</dbReference>
<dbReference type="Pfam" id="PF14720">
    <property type="entry name" value="NiFe_hyd_SSU_C"/>
    <property type="match status" value="1"/>
</dbReference>
<dbReference type="Gene3D" id="4.10.480.10">
    <property type="entry name" value="Cytochrome-c3 hydrogenase, C-terminal domain"/>
    <property type="match status" value="1"/>
</dbReference>
<dbReference type="GO" id="GO:0009375">
    <property type="term" value="C:ferredoxin hydrogenase complex"/>
    <property type="evidence" value="ECO:0007669"/>
    <property type="project" value="InterPro"/>
</dbReference>
<comment type="cofactor">
    <cofactor evidence="1">
        <name>[3Fe-4S] cluster</name>
        <dbReference type="ChEBI" id="CHEBI:21137"/>
    </cofactor>
</comment>
<dbReference type="Pfam" id="PF01058">
    <property type="entry name" value="Oxidored_q6"/>
    <property type="match status" value="1"/>
</dbReference>
<dbReference type="PROSITE" id="PS51318">
    <property type="entry name" value="TAT"/>
    <property type="match status" value="1"/>
</dbReference>
<protein>
    <recommendedName>
        <fullName evidence="6">hydrogenase (acceptor)</fullName>
        <ecNumber evidence="6">1.12.99.6</ecNumber>
    </recommendedName>
</protein>
<dbReference type="InterPro" id="IPR027394">
    <property type="entry name" value="Cytochrome-c3_hydrogenase_C"/>
</dbReference>
<evidence type="ECO:0000256" key="4">
    <source>
        <dbReference type="ARBA" id="ARBA00006605"/>
    </source>
</evidence>
<evidence type="ECO:0000313" key="18">
    <source>
        <dbReference type="EMBL" id="QGU32925.1"/>
    </source>
</evidence>
<sequence length="407" mass="42992">MQDLAGDPDPIEIGPRLSDQLELHGISRRGFIQFALGLTAAMGLPFGMAGRVLAAIEETQGRPAVIWLHFQECTGCTESLLRATHPTVESLILDLISLDYSETLLAAAGRQAEQALAESIARNQRRFILVVEGSVPMRDGGIYCKVARKTPQQMLHEIAPQAAAVVAIGSCASWGGVQSAAPNPTEAVGIPEAFAREGITRADGAALPVITLPGCPASPYNLLSTVLYYLTLQKLPALDAKGRPLFAYGRLIHDHCERRPHFDAGRFAEQFGDEGHRQGWCLYKLGCKGPETHANCPAIEFGDVGGNTWPVGIGHPCFGCTEQGVGFHKALHEQAEVESVAPPALFPDVFAEHPGGATLASAALAGAIGGGALVYAVGAGQRLRAAEAAEAARSSAVDQPKTESEPR</sequence>
<evidence type="ECO:0000256" key="7">
    <source>
        <dbReference type="ARBA" id="ARBA00022485"/>
    </source>
</evidence>
<organism evidence="18 19">
    <name type="scientific">Thermochromatium tepidum ATCC 43061</name>
    <dbReference type="NCBI Taxonomy" id="316276"/>
    <lineage>
        <taxon>Bacteria</taxon>
        <taxon>Pseudomonadati</taxon>
        <taxon>Pseudomonadota</taxon>
        <taxon>Gammaproteobacteria</taxon>
        <taxon>Chromatiales</taxon>
        <taxon>Chromatiaceae</taxon>
        <taxon>Thermochromatium</taxon>
    </lineage>
</organism>
<dbReference type="GO" id="GO:0051539">
    <property type="term" value="F:4 iron, 4 sulfur cluster binding"/>
    <property type="evidence" value="ECO:0007669"/>
    <property type="project" value="UniProtKB-KW"/>
</dbReference>
<evidence type="ECO:0000256" key="5">
    <source>
        <dbReference type="ARBA" id="ARBA00011771"/>
    </source>
</evidence>
<keyword evidence="9" id="KW-0732">Signal</keyword>
<keyword evidence="10" id="KW-0560">Oxidoreductase</keyword>
<keyword evidence="8" id="KW-0479">Metal-binding</keyword>
<dbReference type="InterPro" id="IPR006311">
    <property type="entry name" value="TAT_signal"/>
</dbReference>
<evidence type="ECO:0000256" key="10">
    <source>
        <dbReference type="ARBA" id="ARBA00023002"/>
    </source>
</evidence>
<dbReference type="GO" id="GO:0030313">
    <property type="term" value="C:cell envelope"/>
    <property type="evidence" value="ECO:0007669"/>
    <property type="project" value="UniProtKB-SubCell"/>
</dbReference>
<comment type="similarity">
    <text evidence="4">Belongs to the [NiFe]/[NiFeSe] hydrogenase small subunit family.</text>
</comment>
<dbReference type="Gene3D" id="3.40.50.700">
    <property type="entry name" value="NADH:ubiquinone oxidoreductase-like, 20kDa subunit"/>
    <property type="match status" value="1"/>
</dbReference>
<accession>A0A6I6E1W7</accession>
<dbReference type="InterPro" id="IPR001821">
    <property type="entry name" value="NiFe_hydrogenase_ssu"/>
</dbReference>
<feature type="domain" description="NADH:ubiquinone oxidoreductase-like 20kDa subunit" evidence="16">
    <location>
        <begin position="73"/>
        <end position="228"/>
    </location>
</feature>
<dbReference type="EC" id="1.12.99.6" evidence="6"/>